<evidence type="ECO:0000256" key="4">
    <source>
        <dbReference type="ARBA" id="ARBA00023002"/>
    </source>
</evidence>
<dbReference type="Gene3D" id="2.130.10.10">
    <property type="entry name" value="YVTN repeat-like/Quinoprotein amine dehydrogenase"/>
    <property type="match status" value="1"/>
</dbReference>
<dbReference type="InterPro" id="IPR019479">
    <property type="entry name" value="Peroxiredoxin_C"/>
</dbReference>
<dbReference type="EMBL" id="JADGJW010000333">
    <property type="protein sequence ID" value="KAJ3219592.1"/>
    <property type="molecule type" value="Genomic_DNA"/>
</dbReference>
<dbReference type="SMART" id="SM00256">
    <property type="entry name" value="FBOX"/>
    <property type="match status" value="1"/>
</dbReference>
<dbReference type="GO" id="GO:0006979">
    <property type="term" value="P:response to oxidative stress"/>
    <property type="evidence" value="ECO:0007669"/>
    <property type="project" value="TreeGrafter"/>
</dbReference>
<dbReference type="InterPro" id="IPR015943">
    <property type="entry name" value="WD40/YVTN_repeat-like_dom_sf"/>
</dbReference>
<dbReference type="Gene3D" id="3.40.30.10">
    <property type="entry name" value="Glutaredoxin"/>
    <property type="match status" value="1"/>
</dbReference>
<accession>A0AAD5U4U7</accession>
<comment type="similarity">
    <text evidence="2">Belongs to the peroxiredoxin family. AhpC/Prx1 subfamily.</text>
</comment>
<feature type="region of interest" description="Disordered" evidence="7">
    <location>
        <begin position="1352"/>
        <end position="1372"/>
    </location>
</feature>
<dbReference type="CDD" id="cd03015">
    <property type="entry name" value="PRX_Typ2cys"/>
    <property type="match status" value="1"/>
</dbReference>
<feature type="transmembrane region" description="Helical" evidence="8">
    <location>
        <begin position="68"/>
        <end position="85"/>
    </location>
</feature>
<dbReference type="CDD" id="cd09917">
    <property type="entry name" value="F-box_SF"/>
    <property type="match status" value="1"/>
</dbReference>
<name>A0AAD5U4U7_9FUNG</name>
<feature type="compositionally biased region" description="Polar residues" evidence="7">
    <location>
        <begin position="147"/>
        <end position="163"/>
    </location>
</feature>
<evidence type="ECO:0000313" key="11">
    <source>
        <dbReference type="EMBL" id="KAJ3219592.1"/>
    </source>
</evidence>
<dbReference type="PANTHER" id="PTHR10681:SF128">
    <property type="entry name" value="THIOREDOXIN-DEPENDENT PEROXIDE REDUCTASE, MITOCHONDRIAL"/>
    <property type="match status" value="1"/>
</dbReference>
<evidence type="ECO:0000256" key="7">
    <source>
        <dbReference type="SAM" id="MobiDB-lite"/>
    </source>
</evidence>
<feature type="region of interest" description="Disordered" evidence="7">
    <location>
        <begin position="147"/>
        <end position="175"/>
    </location>
</feature>
<comment type="subcellular location">
    <subcellularLocation>
        <location evidence="1">Cytoplasm</location>
    </subcellularLocation>
</comment>
<dbReference type="GO" id="GO:0033554">
    <property type="term" value="P:cellular response to stress"/>
    <property type="evidence" value="ECO:0007669"/>
    <property type="project" value="TreeGrafter"/>
</dbReference>
<dbReference type="PROSITE" id="PS51352">
    <property type="entry name" value="THIOREDOXIN_2"/>
    <property type="match status" value="1"/>
</dbReference>
<feature type="transmembrane region" description="Helical" evidence="8">
    <location>
        <begin position="28"/>
        <end position="47"/>
    </location>
</feature>
<dbReference type="GO" id="GO:0042744">
    <property type="term" value="P:hydrogen peroxide catabolic process"/>
    <property type="evidence" value="ECO:0007669"/>
    <property type="project" value="TreeGrafter"/>
</dbReference>
<keyword evidence="8" id="KW-0472">Membrane</keyword>
<dbReference type="InterPro" id="IPR013766">
    <property type="entry name" value="Thioredoxin_domain"/>
</dbReference>
<feature type="transmembrane region" description="Helical" evidence="8">
    <location>
        <begin position="110"/>
        <end position="131"/>
    </location>
</feature>
<keyword evidence="8" id="KW-1133">Transmembrane helix</keyword>
<dbReference type="PANTHER" id="PTHR10681">
    <property type="entry name" value="THIOREDOXIN PEROXIDASE"/>
    <property type="match status" value="1"/>
</dbReference>
<evidence type="ECO:0000313" key="12">
    <source>
        <dbReference type="Proteomes" id="UP001211065"/>
    </source>
</evidence>
<comment type="caution">
    <text evidence="11">The sequence shown here is derived from an EMBL/GenBank/DDBJ whole genome shotgun (WGS) entry which is preliminary data.</text>
</comment>
<evidence type="ECO:0000256" key="5">
    <source>
        <dbReference type="ARBA" id="ARBA00023157"/>
    </source>
</evidence>
<feature type="compositionally biased region" description="Basic residues" evidence="7">
    <location>
        <begin position="1352"/>
        <end position="1361"/>
    </location>
</feature>
<dbReference type="InterPro" id="IPR036249">
    <property type="entry name" value="Thioredoxin-like_sf"/>
</dbReference>
<dbReference type="Proteomes" id="UP001211065">
    <property type="component" value="Unassembled WGS sequence"/>
</dbReference>
<evidence type="ECO:0000256" key="2">
    <source>
        <dbReference type="ARBA" id="ARBA00009796"/>
    </source>
</evidence>
<feature type="domain" description="F-box" evidence="9">
    <location>
        <begin position="859"/>
        <end position="905"/>
    </location>
</feature>
<dbReference type="InterPro" id="IPR036322">
    <property type="entry name" value="WD40_repeat_dom_sf"/>
</dbReference>
<dbReference type="Pfam" id="PF12937">
    <property type="entry name" value="F-box-like"/>
    <property type="match status" value="1"/>
</dbReference>
<keyword evidence="11" id="KW-0575">Peroxidase</keyword>
<dbReference type="InterPro" id="IPR000866">
    <property type="entry name" value="AhpC/TSA"/>
</dbReference>
<dbReference type="InterPro" id="IPR001810">
    <property type="entry name" value="F-box_dom"/>
</dbReference>
<dbReference type="InterPro" id="IPR050217">
    <property type="entry name" value="Peroxiredoxin"/>
</dbReference>
<evidence type="ECO:0000259" key="9">
    <source>
        <dbReference type="PROSITE" id="PS50181"/>
    </source>
</evidence>
<gene>
    <name evidence="11" type="primary">TPX1</name>
    <name evidence="11" type="ORF">HK099_004636</name>
</gene>
<dbReference type="SUPFAM" id="SSF50978">
    <property type="entry name" value="WD40 repeat-like"/>
    <property type="match status" value="1"/>
</dbReference>
<evidence type="ECO:0000256" key="1">
    <source>
        <dbReference type="ARBA" id="ARBA00004496"/>
    </source>
</evidence>
<protein>
    <submittedName>
        <fullName evidence="11">Thioredoxin peroxidase Tpx1</fullName>
    </submittedName>
</protein>
<feature type="transmembrane region" description="Helical" evidence="8">
    <location>
        <begin position="215"/>
        <end position="235"/>
    </location>
</feature>
<organism evidence="11 12">
    <name type="scientific">Clydaea vesicula</name>
    <dbReference type="NCBI Taxonomy" id="447962"/>
    <lineage>
        <taxon>Eukaryota</taxon>
        <taxon>Fungi</taxon>
        <taxon>Fungi incertae sedis</taxon>
        <taxon>Chytridiomycota</taxon>
        <taxon>Chytridiomycota incertae sedis</taxon>
        <taxon>Chytridiomycetes</taxon>
        <taxon>Lobulomycetales</taxon>
        <taxon>Lobulomycetaceae</taxon>
        <taxon>Clydaea</taxon>
    </lineage>
</organism>
<dbReference type="FunFam" id="3.40.30.10:FF:000002">
    <property type="entry name" value="Alkyl hydroperoxide reductase C"/>
    <property type="match status" value="1"/>
</dbReference>
<reference evidence="11" key="1">
    <citation type="submission" date="2020-05" db="EMBL/GenBank/DDBJ databases">
        <title>Phylogenomic resolution of chytrid fungi.</title>
        <authorList>
            <person name="Stajich J.E."/>
            <person name="Amses K."/>
            <person name="Simmons R."/>
            <person name="Seto K."/>
            <person name="Myers J."/>
            <person name="Bonds A."/>
            <person name="Quandt C.A."/>
            <person name="Barry K."/>
            <person name="Liu P."/>
            <person name="Grigoriev I."/>
            <person name="Longcore J.E."/>
            <person name="James T.Y."/>
        </authorList>
    </citation>
    <scope>NUCLEOTIDE SEQUENCE</scope>
    <source>
        <strain evidence="11">JEL0476</strain>
    </source>
</reference>
<keyword evidence="4" id="KW-0560">Oxidoreductase</keyword>
<evidence type="ECO:0000259" key="10">
    <source>
        <dbReference type="PROSITE" id="PS51352"/>
    </source>
</evidence>
<dbReference type="GO" id="GO:0008379">
    <property type="term" value="F:thioredoxin peroxidase activity"/>
    <property type="evidence" value="ECO:0007669"/>
    <property type="project" value="TreeGrafter"/>
</dbReference>
<dbReference type="Gene3D" id="1.20.1280.50">
    <property type="match status" value="1"/>
</dbReference>
<dbReference type="Pfam" id="PF00578">
    <property type="entry name" value="AhpC-TSA"/>
    <property type="match status" value="1"/>
</dbReference>
<keyword evidence="5" id="KW-1015">Disulfide bond</keyword>
<evidence type="ECO:0000256" key="8">
    <source>
        <dbReference type="SAM" id="Phobius"/>
    </source>
</evidence>
<evidence type="ECO:0000256" key="3">
    <source>
        <dbReference type="ARBA" id="ARBA00022490"/>
    </source>
</evidence>
<evidence type="ECO:0000256" key="6">
    <source>
        <dbReference type="ARBA" id="ARBA00023284"/>
    </source>
</evidence>
<keyword evidence="6" id="KW-0676">Redox-active center</keyword>
<sequence>MPDFPIPKGSKLPGKEKPILSFVQTGNLFASLAIYSVSLLLMYRLNLLWQVDQTKRTALGKIFNMKNTLIAISIIRLFLNALVYLEDPAAAHPEGSGICLWGLNPLFMQILMPFDLASDIFVTISTCFLLFQHINLVKKNVHNQGTSVPASESNPTQYASSANFGDKAPKKKNKKQHLTKGLSGIIEGMSIRIVILLLIDIFMVVGLLEHQHFSYHGYTICWVVHCTVIQFLVILEPKKIATFFKGAASSIPHKSTSEKSTVSSAIEKEMDFQKNIQVSKSKNKNKETNELNDYEHSIVNIVREILPEIIEKNSVLYDVNITKKYFEPYFKLGLLYQQHDFEPFNVFPLSTSTIPRHIRFDTKILICAVLGLGTKLSSGTLNIEDNLEDIWSKLFNLKKKPFKSRSGMVFSGSIETDGIAIIVCLEDEGKETKKKDDNNEYKNPTKKYTLSEYFQDNILKENHVYIDPNKRDLLYCLGSNNEKLRYTQMQRRHETKSKKYQKIRKDLEEQNECLPKQNVYGKNGLRNQNTPIPSRKLLDPIAFRIYLKDYLARFTVLELHYKKPIFRKLKLNAFINSQNENTTVLIGDWSRTAMKYQVPTKGKGFRNMFKKAGFQVCLVNEYLTSSICPGCKTRSLEKFKERPHPNPSKNGKLVKCMDCYVAKTKYGDAVMPNKQFKEINLNEYKGKYLILLFYPLDFTFVCPTELIAFSERFDEFKALKSDILGISVDSKFTHLAFLNTPRSVGGLGEINFPLLSDITREISIDYKVLLDKDGIALRGVYIIDPEQKVRVVHINDLPIGRSVDEILRLLEALTYHASFGEVCPANWKKGELGMKDTQKGKDDYFRKLFVVEIMQVTKLITLQEFPAEILILILTNLDPISLRNSTLISKKFNFLINDEKTWKDATLKYYNNNLYTRVYEDSWKFEHLFRFNLLKQFKRPKKIFTTSLNLNFLKIVYADLEKKTIYLVNFERGILFRYFFDTGNLSKKLINLNLAQTERQISAISMISREKVLIGYPNGSVAIVFLNKLHSISYFDGNHISVVNQVTFIDDNLVLSTCVGNIKIWSGSQFNLILDLDLNNLSYATVNVENEQNLVVTFNDLSVKIYPSITHLCENYRNGRNLPQPFSIFPISEEELTISPTTTVLQDLKLIKVLPITKFNGIILICSDIKYCFLVDESKNLKLNLFSNFLISVKNLKNFENFEKTKITCCALVMGVGEVLIIFGDKIGEIKIFSIPLEFENSVEVKFLLKIATNIKFESVTWLVADKFKIISKAGNYIKLWDLNSGELICALKDKNTFSRHLEEEENREDNAVFYKDDLLISTSIKYLKSWEFSKKSNLTLLNKEILLRNKNKSGSNRRGHPNSVSPAKNTKFKSKNFNKNLILNDIQKLKDDDEFNCYLNKKYNKIQNPSGLDLTDEELLNYAMLLSTESLTEPPESSLIGNSSSSLPVNFENSTGNFEDDLHMILKLSEIEY</sequence>
<dbReference type="Pfam" id="PF10417">
    <property type="entry name" value="1-cysPrx_C"/>
    <property type="match status" value="1"/>
</dbReference>
<dbReference type="InterPro" id="IPR036047">
    <property type="entry name" value="F-box-like_dom_sf"/>
</dbReference>
<keyword evidence="12" id="KW-1185">Reference proteome</keyword>
<feature type="transmembrane region" description="Helical" evidence="8">
    <location>
        <begin position="688"/>
        <end position="709"/>
    </location>
</feature>
<dbReference type="GO" id="GO:0045454">
    <property type="term" value="P:cell redox homeostasis"/>
    <property type="evidence" value="ECO:0007669"/>
    <property type="project" value="TreeGrafter"/>
</dbReference>
<dbReference type="SUPFAM" id="SSF81383">
    <property type="entry name" value="F-box domain"/>
    <property type="match status" value="1"/>
</dbReference>
<dbReference type="SUPFAM" id="SSF52833">
    <property type="entry name" value="Thioredoxin-like"/>
    <property type="match status" value="1"/>
</dbReference>
<keyword evidence="8" id="KW-0812">Transmembrane</keyword>
<dbReference type="PROSITE" id="PS50181">
    <property type="entry name" value="FBOX"/>
    <property type="match status" value="1"/>
</dbReference>
<dbReference type="GO" id="GO:0005829">
    <property type="term" value="C:cytosol"/>
    <property type="evidence" value="ECO:0007669"/>
    <property type="project" value="TreeGrafter"/>
</dbReference>
<keyword evidence="3" id="KW-0963">Cytoplasm</keyword>
<feature type="transmembrane region" description="Helical" evidence="8">
    <location>
        <begin position="181"/>
        <end position="203"/>
    </location>
</feature>
<proteinExistence type="inferred from homology"/>
<feature type="domain" description="Thioredoxin" evidence="10">
    <location>
        <begin position="660"/>
        <end position="815"/>
    </location>
</feature>